<reference evidence="3" key="1">
    <citation type="journal article" date="2004" name="Environ. Microbiol.">
        <title>The genome of Desulfotalea psychrophila, a sulfate-reducing bacterium from permanently cold Arctic sediments.</title>
        <authorList>
            <person name="Rabus R."/>
            <person name="Ruepp A."/>
            <person name="Frickey T."/>
            <person name="Rattei T."/>
            <person name="Fartmann B."/>
            <person name="Stark M."/>
            <person name="Bauer M."/>
            <person name="Zibat A."/>
            <person name="Lombardot T."/>
            <person name="Becker I."/>
            <person name="Amann J."/>
            <person name="Gellner K."/>
            <person name="Teeling H."/>
            <person name="Leuschner W.D."/>
            <person name="Gloeckner F.-O."/>
            <person name="Lupas A.N."/>
            <person name="Amann R."/>
            <person name="Klenk H.-P."/>
        </authorList>
    </citation>
    <scope>NUCLEOTIDE SEQUENCE [LARGE SCALE GENOMIC DNA]</scope>
    <source>
        <strain evidence="3">DSM 12343 / LSv54</strain>
    </source>
</reference>
<evidence type="ECO:0000313" key="2">
    <source>
        <dbReference type="EMBL" id="CAG35075.1"/>
    </source>
</evidence>
<dbReference type="GO" id="GO:0005829">
    <property type="term" value="C:cytosol"/>
    <property type="evidence" value="ECO:0007669"/>
    <property type="project" value="TreeGrafter"/>
</dbReference>
<dbReference type="Pfam" id="PF03992">
    <property type="entry name" value="ABM"/>
    <property type="match status" value="1"/>
</dbReference>
<dbReference type="eggNOG" id="COG1359">
    <property type="taxonomic scope" value="Bacteria"/>
</dbReference>
<evidence type="ECO:0000313" key="3">
    <source>
        <dbReference type="Proteomes" id="UP000000602"/>
    </source>
</evidence>
<dbReference type="HOGENOM" id="CLU_131496_13_1_7"/>
<dbReference type="Proteomes" id="UP000000602">
    <property type="component" value="Chromosome"/>
</dbReference>
<dbReference type="PANTHER" id="PTHR33336:SF3">
    <property type="entry name" value="ABM DOMAIN-CONTAINING PROTEIN"/>
    <property type="match status" value="1"/>
</dbReference>
<dbReference type="KEGG" id="dps:DP0346"/>
<keyword evidence="3" id="KW-1185">Reference proteome</keyword>
<dbReference type="PANTHER" id="PTHR33336">
    <property type="entry name" value="QUINOL MONOOXYGENASE YGIN-RELATED"/>
    <property type="match status" value="1"/>
</dbReference>
<name>Q6ARE9_DESPS</name>
<sequence>MITVLASITVKDGSMEEFLRIFKENVSAVLAEEGCIEYYPAIDTRTDLPPQIYQENTVTIIEKWQSLAALKAHLATAHMLAYKEATASMLETLSLKILENA</sequence>
<dbReference type="SUPFAM" id="SSF54909">
    <property type="entry name" value="Dimeric alpha+beta barrel"/>
    <property type="match status" value="1"/>
</dbReference>
<evidence type="ECO:0000259" key="1">
    <source>
        <dbReference type="PROSITE" id="PS51725"/>
    </source>
</evidence>
<protein>
    <recommendedName>
        <fullName evidence="1">ABM domain-containing protein</fullName>
    </recommendedName>
</protein>
<organism evidence="2 3">
    <name type="scientific">Desulfotalea psychrophila (strain LSv54 / DSM 12343)</name>
    <dbReference type="NCBI Taxonomy" id="177439"/>
    <lineage>
        <taxon>Bacteria</taxon>
        <taxon>Pseudomonadati</taxon>
        <taxon>Thermodesulfobacteriota</taxon>
        <taxon>Desulfobulbia</taxon>
        <taxon>Desulfobulbales</taxon>
        <taxon>Desulfocapsaceae</taxon>
        <taxon>Desulfotalea</taxon>
    </lineage>
</organism>
<dbReference type="GO" id="GO:0016491">
    <property type="term" value="F:oxidoreductase activity"/>
    <property type="evidence" value="ECO:0007669"/>
    <property type="project" value="TreeGrafter"/>
</dbReference>
<dbReference type="Gene3D" id="3.30.70.100">
    <property type="match status" value="1"/>
</dbReference>
<gene>
    <name evidence="2" type="ordered locus">DP0346</name>
</gene>
<dbReference type="STRING" id="177439.DP0346"/>
<dbReference type="InterPro" id="IPR050744">
    <property type="entry name" value="AI-2_Isomerase_LsrG"/>
</dbReference>
<dbReference type="EMBL" id="CR522870">
    <property type="protein sequence ID" value="CAG35075.1"/>
    <property type="molecule type" value="Genomic_DNA"/>
</dbReference>
<accession>Q6ARE9</accession>
<dbReference type="OrthoDB" id="9812192at2"/>
<dbReference type="AlphaFoldDB" id="Q6ARE9"/>
<proteinExistence type="predicted"/>
<feature type="domain" description="ABM" evidence="1">
    <location>
        <begin position="2"/>
        <end position="100"/>
    </location>
</feature>
<dbReference type="PROSITE" id="PS51725">
    <property type="entry name" value="ABM"/>
    <property type="match status" value="1"/>
</dbReference>
<dbReference type="InterPro" id="IPR011008">
    <property type="entry name" value="Dimeric_a/b-barrel"/>
</dbReference>
<dbReference type="InterPro" id="IPR007138">
    <property type="entry name" value="ABM_dom"/>
</dbReference>
<dbReference type="RefSeq" id="WP_011187591.1">
    <property type="nucleotide sequence ID" value="NC_006138.1"/>
</dbReference>